<dbReference type="CDD" id="cd08645">
    <property type="entry name" value="FMT_core_GART"/>
    <property type="match status" value="1"/>
</dbReference>
<protein>
    <recommendedName>
        <fullName evidence="6">Phosphoribosylglycinamide formyltransferase</fullName>
        <ecNumber evidence="6">2.1.2.2</ecNumber>
    </recommendedName>
    <alternativeName>
        <fullName evidence="6">5'-phosphoribosylglycinamide transformylase</fullName>
    </alternativeName>
    <alternativeName>
        <fullName evidence="6">GAR transformylase</fullName>
        <shortName evidence="6">GART</shortName>
    </alternativeName>
</protein>
<keyword evidence="3 6" id="KW-0658">Purine biosynthesis</keyword>
<feature type="binding site" evidence="6">
    <location>
        <position position="66"/>
    </location>
    <ligand>
        <name>(6R)-10-formyltetrahydrofolate</name>
        <dbReference type="ChEBI" id="CHEBI:195366"/>
    </ligand>
</feature>
<feature type="binding site" evidence="6">
    <location>
        <position position="108"/>
    </location>
    <ligand>
        <name>(6R)-10-formyltetrahydrofolate</name>
        <dbReference type="ChEBI" id="CHEBI:195366"/>
    </ligand>
</feature>
<comment type="function">
    <text evidence="6">Catalyzes the transfer of a formyl group from 10-formyltetrahydrofolate to 5-phospho-ribosyl-glycinamide (GAR), producing 5-phospho-ribosyl-N-formylglycinamide (FGAR) and tetrahydrofolate.</text>
</comment>
<evidence type="ECO:0000256" key="1">
    <source>
        <dbReference type="ARBA" id="ARBA00005054"/>
    </source>
</evidence>
<dbReference type="InterPro" id="IPR001555">
    <property type="entry name" value="GART_AS"/>
</dbReference>
<dbReference type="EMBL" id="CP159510">
    <property type="protein sequence ID" value="XCJ17171.1"/>
    <property type="molecule type" value="Genomic_DNA"/>
</dbReference>
<dbReference type="PANTHER" id="PTHR43369">
    <property type="entry name" value="PHOSPHORIBOSYLGLYCINAMIDE FORMYLTRANSFERASE"/>
    <property type="match status" value="1"/>
</dbReference>
<dbReference type="InterPro" id="IPR036477">
    <property type="entry name" value="Formyl_transf_N_sf"/>
</dbReference>
<gene>
    <name evidence="6 8" type="primary">purN</name>
    <name evidence="8" type="ORF">ABNN70_01065</name>
</gene>
<feature type="site" description="Raises pKa of active site His" evidence="6">
    <location>
        <position position="146"/>
    </location>
</feature>
<organism evidence="8">
    <name type="scientific">Sporolactobacillus sp. Y61</name>
    <dbReference type="NCBI Taxonomy" id="3160863"/>
    <lineage>
        <taxon>Bacteria</taxon>
        <taxon>Bacillati</taxon>
        <taxon>Bacillota</taxon>
        <taxon>Bacilli</taxon>
        <taxon>Bacillales</taxon>
        <taxon>Sporolactobacillaceae</taxon>
        <taxon>Sporolactobacillus</taxon>
    </lineage>
</organism>
<dbReference type="PROSITE" id="PS00373">
    <property type="entry name" value="GART"/>
    <property type="match status" value="1"/>
</dbReference>
<proteinExistence type="inferred from homology"/>
<feature type="binding site" evidence="6">
    <location>
        <begin position="13"/>
        <end position="15"/>
    </location>
    <ligand>
        <name>N(1)-(5-phospho-beta-D-ribosyl)glycinamide</name>
        <dbReference type="ChEBI" id="CHEBI:143788"/>
    </ligand>
</feature>
<comment type="similarity">
    <text evidence="4 6">Belongs to the GART family.</text>
</comment>
<evidence type="ECO:0000256" key="2">
    <source>
        <dbReference type="ARBA" id="ARBA00022679"/>
    </source>
</evidence>
<dbReference type="NCBIfam" id="TIGR00639">
    <property type="entry name" value="PurN"/>
    <property type="match status" value="1"/>
</dbReference>
<dbReference type="Pfam" id="PF00551">
    <property type="entry name" value="Formyl_trans_N"/>
    <property type="match status" value="1"/>
</dbReference>
<evidence type="ECO:0000256" key="4">
    <source>
        <dbReference type="ARBA" id="ARBA00038440"/>
    </source>
</evidence>
<dbReference type="GO" id="GO:0004644">
    <property type="term" value="F:phosphoribosylglycinamide formyltransferase activity"/>
    <property type="evidence" value="ECO:0007669"/>
    <property type="project" value="UniProtKB-UniRule"/>
</dbReference>
<feature type="active site" description="Proton donor" evidence="6">
    <location>
        <position position="110"/>
    </location>
</feature>
<dbReference type="GO" id="GO:0005829">
    <property type="term" value="C:cytosol"/>
    <property type="evidence" value="ECO:0007669"/>
    <property type="project" value="TreeGrafter"/>
</dbReference>
<dbReference type="HAMAP" id="MF_01930">
    <property type="entry name" value="PurN"/>
    <property type="match status" value="1"/>
</dbReference>
<accession>A0AAU8IFS6</accession>
<reference evidence="8" key="1">
    <citation type="submission" date="2024-06" db="EMBL/GenBank/DDBJ databases">
        <authorList>
            <person name="Fan A."/>
            <person name="Zhang F.Y."/>
            <person name="Zhang L."/>
        </authorList>
    </citation>
    <scope>NUCLEOTIDE SEQUENCE</scope>
    <source>
        <strain evidence="8">Y61</strain>
    </source>
</reference>
<comment type="catalytic activity">
    <reaction evidence="5 6">
        <text>N(1)-(5-phospho-beta-D-ribosyl)glycinamide + (6R)-10-formyltetrahydrofolate = N(2)-formyl-N(1)-(5-phospho-beta-D-ribosyl)glycinamide + (6S)-5,6,7,8-tetrahydrofolate + H(+)</text>
        <dbReference type="Rhea" id="RHEA:15053"/>
        <dbReference type="ChEBI" id="CHEBI:15378"/>
        <dbReference type="ChEBI" id="CHEBI:57453"/>
        <dbReference type="ChEBI" id="CHEBI:143788"/>
        <dbReference type="ChEBI" id="CHEBI:147286"/>
        <dbReference type="ChEBI" id="CHEBI:195366"/>
        <dbReference type="EC" id="2.1.2.2"/>
    </reaction>
</comment>
<dbReference type="AlphaFoldDB" id="A0AAU8IFS6"/>
<dbReference type="PANTHER" id="PTHR43369:SF2">
    <property type="entry name" value="PHOSPHORIBOSYLGLYCINAMIDE FORMYLTRANSFERASE"/>
    <property type="match status" value="1"/>
</dbReference>
<dbReference type="SUPFAM" id="SSF53328">
    <property type="entry name" value="Formyltransferase"/>
    <property type="match status" value="1"/>
</dbReference>
<dbReference type="InterPro" id="IPR004607">
    <property type="entry name" value="GART"/>
</dbReference>
<evidence type="ECO:0000259" key="7">
    <source>
        <dbReference type="Pfam" id="PF00551"/>
    </source>
</evidence>
<dbReference type="InterPro" id="IPR002376">
    <property type="entry name" value="Formyl_transf_N"/>
</dbReference>
<sequence length="190" mass="20993">MKHKIAVFASGNGTNFQAILEAVRLGKIPATLELLVCDQPGARVIRRAQEADVAKLVVSRKDFPSKRAFEEQIVAACRKRGIEYIFLAGYMRLLGHTLLDAYPHRIVNIHPSLLPSFTGLDAIGQAFRKGVKVTGVTVHYVDEGMDTGPIIAQAPVPVASADTLDTLEQRIHETEHRLYPKTIEKLLTDK</sequence>
<name>A0AAU8IFS6_9BACL</name>
<evidence type="ECO:0000256" key="5">
    <source>
        <dbReference type="ARBA" id="ARBA00047664"/>
    </source>
</evidence>
<dbReference type="RefSeq" id="WP_129929774.1">
    <property type="nucleotide sequence ID" value="NZ_CP159510.1"/>
</dbReference>
<dbReference type="GO" id="GO:0006189">
    <property type="term" value="P:'de novo' IMP biosynthetic process"/>
    <property type="evidence" value="ECO:0007669"/>
    <property type="project" value="UniProtKB-UniRule"/>
</dbReference>
<dbReference type="EC" id="2.1.2.2" evidence="6"/>
<dbReference type="Gene3D" id="3.40.50.170">
    <property type="entry name" value="Formyl transferase, N-terminal domain"/>
    <property type="match status" value="1"/>
</dbReference>
<feature type="binding site" evidence="6">
    <location>
        <begin position="91"/>
        <end position="94"/>
    </location>
    <ligand>
        <name>(6R)-10-formyltetrahydrofolate</name>
        <dbReference type="ChEBI" id="CHEBI:195366"/>
    </ligand>
</feature>
<keyword evidence="2 6" id="KW-0808">Transferase</keyword>
<evidence type="ECO:0000256" key="3">
    <source>
        <dbReference type="ARBA" id="ARBA00022755"/>
    </source>
</evidence>
<comment type="pathway">
    <text evidence="1 6">Purine metabolism; IMP biosynthesis via de novo pathway; N(2)-formyl-N(1)-(5-phospho-D-ribosyl)glycinamide from N(1)-(5-phospho-D-ribosyl)glycinamide (10-formyl THF route): step 1/1.</text>
</comment>
<dbReference type="FunFam" id="3.40.50.170:FF:000007">
    <property type="entry name" value="Phosphoribosylglycinamide formyltransferase"/>
    <property type="match status" value="1"/>
</dbReference>
<feature type="domain" description="Formyl transferase N-terminal" evidence="7">
    <location>
        <begin position="4"/>
        <end position="183"/>
    </location>
</feature>
<evidence type="ECO:0000256" key="6">
    <source>
        <dbReference type="HAMAP-Rule" id="MF_01930"/>
    </source>
</evidence>
<evidence type="ECO:0000313" key="8">
    <source>
        <dbReference type="EMBL" id="XCJ17171.1"/>
    </source>
</evidence>